<dbReference type="InterPro" id="IPR015424">
    <property type="entry name" value="PyrdxlP-dep_Trfase"/>
</dbReference>
<accession>A0A1D9MBK5</accession>
<dbReference type="GO" id="GO:0009448">
    <property type="term" value="P:gamma-aminobutyric acid metabolic process"/>
    <property type="evidence" value="ECO:0007669"/>
    <property type="project" value="TreeGrafter"/>
</dbReference>
<dbReference type="FunFam" id="3.40.640.10:FF:000014">
    <property type="entry name" value="Adenosylmethionine-8-amino-7-oxononanoate aminotransferase, probable"/>
    <property type="match status" value="1"/>
</dbReference>
<organism evidence="7 8">
    <name type="scientific">Rhodobacter xanthinilyticus</name>
    <dbReference type="NCBI Taxonomy" id="1850250"/>
    <lineage>
        <taxon>Bacteria</taxon>
        <taxon>Pseudomonadati</taxon>
        <taxon>Pseudomonadota</taxon>
        <taxon>Alphaproteobacteria</taxon>
        <taxon>Rhodobacterales</taxon>
        <taxon>Rhodobacter group</taxon>
        <taxon>Rhodobacter</taxon>
    </lineage>
</organism>
<dbReference type="CDD" id="cd00610">
    <property type="entry name" value="OAT_like"/>
    <property type="match status" value="1"/>
</dbReference>
<keyword evidence="8" id="KW-1185">Reference proteome</keyword>
<dbReference type="PIRSF" id="PIRSF000521">
    <property type="entry name" value="Transaminase_4ab_Lys_Orn"/>
    <property type="match status" value="1"/>
</dbReference>
<dbReference type="EMBL" id="CP017781">
    <property type="protein sequence ID" value="AOZ69227.1"/>
    <property type="molecule type" value="Genomic_DNA"/>
</dbReference>
<dbReference type="PROSITE" id="PS00600">
    <property type="entry name" value="AA_TRANSFER_CLASS_3"/>
    <property type="match status" value="1"/>
</dbReference>
<gene>
    <name evidence="7" type="ORF">LPB142_07765</name>
</gene>
<evidence type="ECO:0000256" key="4">
    <source>
        <dbReference type="ARBA" id="ARBA00022679"/>
    </source>
</evidence>
<dbReference type="PANTHER" id="PTHR42684:SF3">
    <property type="entry name" value="ADENOSYLMETHIONINE-8-AMINO-7-OXONONANOATE AMINOTRANSFERASE"/>
    <property type="match status" value="1"/>
</dbReference>
<dbReference type="InterPro" id="IPR015421">
    <property type="entry name" value="PyrdxlP-dep_Trfase_major"/>
</dbReference>
<evidence type="ECO:0000256" key="1">
    <source>
        <dbReference type="ARBA" id="ARBA00001933"/>
    </source>
</evidence>
<keyword evidence="3 7" id="KW-0032">Aminotransferase</keyword>
<evidence type="ECO:0000313" key="8">
    <source>
        <dbReference type="Proteomes" id="UP000176562"/>
    </source>
</evidence>
<dbReference type="KEGG" id="rhp:LPB142_07765"/>
<proteinExistence type="inferred from homology"/>
<dbReference type="PANTHER" id="PTHR42684">
    <property type="entry name" value="ADENOSYLMETHIONINE-8-AMINO-7-OXONONANOATE AMINOTRANSFERASE"/>
    <property type="match status" value="1"/>
</dbReference>
<name>A0A1D9MBK5_9RHOB</name>
<keyword evidence="5 6" id="KW-0663">Pyridoxal phosphate</keyword>
<dbReference type="RefSeq" id="WP_071166027.1">
    <property type="nucleotide sequence ID" value="NZ_CP017781.1"/>
</dbReference>
<dbReference type="GO" id="GO:0004015">
    <property type="term" value="F:adenosylmethionine-8-amino-7-oxononanoate transaminase activity"/>
    <property type="evidence" value="ECO:0007669"/>
    <property type="project" value="TreeGrafter"/>
</dbReference>
<evidence type="ECO:0000256" key="5">
    <source>
        <dbReference type="ARBA" id="ARBA00022898"/>
    </source>
</evidence>
<sequence length="465" mass="50532">MIDNHLPTAELQALDAAHHMHPFTDGNALAKKGARVITRASGVWLTDSEGCEILDGMAGLWCVNVGYGREELAEVAARQIKQLPFYNTFFQTTHIPAIQLAKKLAELAPGDLNHVFFNGSGSDSNDTNIRMVRQYWSAKGEPERKVIISRWNGYHGSTMGAASLGGMKGMHKQGGLPIPDIVHIDQPDWWSEGGDMSPEAFGLARAQELEAKILEIGPEKVAAFIGEPIQGAGGVIIAPETYWPEIQRIVKKYGILLIADEVICGFGRTGNWFGCQTLGITPDIMTVAKGLTSGYIPMGASIVSDEVAAVINGADEFAHGYTYSGHPVAAAVALENLRILEDEKVIETVREVTGPYLKAKWEALAAHPMVGEAKIVGMMASIALTPNKDKRAKFAAKEGTVGYITRERCFANNLVMRHVGDRMIISPPLVITKAEIDELIARATKSLDEAYERVKAEGLWVEKDA</sequence>
<dbReference type="GO" id="GO:0030170">
    <property type="term" value="F:pyridoxal phosphate binding"/>
    <property type="evidence" value="ECO:0007669"/>
    <property type="project" value="InterPro"/>
</dbReference>
<dbReference type="InterPro" id="IPR005814">
    <property type="entry name" value="Aminotrans_3"/>
</dbReference>
<reference evidence="7 8" key="1">
    <citation type="submission" date="2016-10" db="EMBL/GenBank/DDBJ databases">
        <title>Rhodobacter sp. LPB0142, isolated from sea water.</title>
        <authorList>
            <person name="Kim E."/>
            <person name="Yi H."/>
        </authorList>
    </citation>
    <scope>NUCLEOTIDE SEQUENCE [LARGE SCALE GENOMIC DNA]</scope>
    <source>
        <strain evidence="7 8">LPB0142</strain>
    </source>
</reference>
<dbReference type="Pfam" id="PF00202">
    <property type="entry name" value="Aminotran_3"/>
    <property type="match status" value="1"/>
</dbReference>
<dbReference type="Gene3D" id="3.40.640.10">
    <property type="entry name" value="Type I PLP-dependent aspartate aminotransferase-like (Major domain)"/>
    <property type="match status" value="1"/>
</dbReference>
<comment type="cofactor">
    <cofactor evidence="1">
        <name>pyridoxal 5'-phosphate</name>
        <dbReference type="ChEBI" id="CHEBI:597326"/>
    </cofactor>
</comment>
<dbReference type="NCBIfam" id="NF004767">
    <property type="entry name" value="PRK06105.1"/>
    <property type="match status" value="1"/>
</dbReference>
<dbReference type="AlphaFoldDB" id="A0A1D9MBK5"/>
<dbReference type="NCBIfam" id="NF005682">
    <property type="entry name" value="PRK07480.1"/>
    <property type="match status" value="1"/>
</dbReference>
<comment type="similarity">
    <text evidence="2 6">Belongs to the class-III pyridoxal-phosphate-dependent aminotransferase family.</text>
</comment>
<dbReference type="Proteomes" id="UP000176562">
    <property type="component" value="Chromosome"/>
</dbReference>
<dbReference type="GO" id="GO:0009102">
    <property type="term" value="P:biotin biosynthetic process"/>
    <property type="evidence" value="ECO:0007669"/>
    <property type="project" value="TreeGrafter"/>
</dbReference>
<dbReference type="STRING" id="1850250.LPB142_07765"/>
<dbReference type="InterPro" id="IPR015422">
    <property type="entry name" value="PyrdxlP-dep_Trfase_small"/>
</dbReference>
<protein>
    <submittedName>
        <fullName evidence="7">Aspartate aminotransferase family protein</fullName>
    </submittedName>
</protein>
<evidence type="ECO:0000256" key="3">
    <source>
        <dbReference type="ARBA" id="ARBA00022576"/>
    </source>
</evidence>
<dbReference type="InterPro" id="IPR049704">
    <property type="entry name" value="Aminotrans_3_PPA_site"/>
</dbReference>
<dbReference type="Gene3D" id="3.90.1150.10">
    <property type="entry name" value="Aspartate Aminotransferase, domain 1"/>
    <property type="match status" value="1"/>
</dbReference>
<dbReference type="SUPFAM" id="SSF53383">
    <property type="entry name" value="PLP-dependent transferases"/>
    <property type="match status" value="1"/>
</dbReference>
<evidence type="ECO:0000313" key="7">
    <source>
        <dbReference type="EMBL" id="AOZ69227.1"/>
    </source>
</evidence>
<evidence type="ECO:0000256" key="6">
    <source>
        <dbReference type="RuleBase" id="RU003560"/>
    </source>
</evidence>
<evidence type="ECO:0000256" key="2">
    <source>
        <dbReference type="ARBA" id="ARBA00008954"/>
    </source>
</evidence>
<keyword evidence="4 7" id="KW-0808">Transferase</keyword>